<reference evidence="2" key="1">
    <citation type="submission" date="2018-10" db="EMBL/GenBank/DDBJ databases">
        <title>Hidden diversity of soil giant viruses.</title>
        <authorList>
            <person name="Schulz F."/>
            <person name="Alteio L."/>
            <person name="Goudeau D."/>
            <person name="Ryan E.M."/>
            <person name="Malmstrom R.R."/>
            <person name="Blanchard J."/>
            <person name="Woyke T."/>
        </authorList>
    </citation>
    <scope>NUCLEOTIDE SEQUENCE</scope>
    <source>
        <strain evidence="2">EDV1</strain>
    </source>
</reference>
<proteinExistence type="predicted"/>
<feature type="compositionally biased region" description="Acidic residues" evidence="1">
    <location>
        <begin position="332"/>
        <end position="341"/>
    </location>
</feature>
<feature type="region of interest" description="Disordered" evidence="1">
    <location>
        <begin position="1"/>
        <end position="57"/>
    </location>
</feature>
<protein>
    <submittedName>
        <fullName evidence="2">Uncharacterized protein</fullName>
    </submittedName>
</protein>
<feature type="compositionally biased region" description="Basic and acidic residues" evidence="1">
    <location>
        <begin position="1"/>
        <end position="50"/>
    </location>
</feature>
<accession>A0A3G4ZU53</accession>
<name>A0A3G4ZU53_9VIRU</name>
<evidence type="ECO:0000313" key="2">
    <source>
        <dbReference type="EMBL" id="AYV78417.1"/>
    </source>
</evidence>
<gene>
    <name evidence="2" type="ORF">Edafosvirus12_16</name>
</gene>
<organism evidence="2">
    <name type="scientific">Edafosvirus sp</name>
    <dbReference type="NCBI Taxonomy" id="2487765"/>
    <lineage>
        <taxon>Viruses</taxon>
        <taxon>Varidnaviria</taxon>
        <taxon>Bamfordvirae</taxon>
        <taxon>Nucleocytoviricota</taxon>
        <taxon>Megaviricetes</taxon>
        <taxon>Imitervirales</taxon>
        <taxon>Mimiviridae</taxon>
        <taxon>Klosneuvirinae</taxon>
    </lineage>
</organism>
<evidence type="ECO:0000256" key="1">
    <source>
        <dbReference type="SAM" id="MobiDB-lite"/>
    </source>
</evidence>
<feature type="compositionally biased region" description="Acidic residues" evidence="1">
    <location>
        <begin position="313"/>
        <end position="323"/>
    </location>
</feature>
<feature type="compositionally biased region" description="Acidic residues" evidence="1">
    <location>
        <begin position="270"/>
        <end position="284"/>
    </location>
</feature>
<sequence>MPSKKDKQDKPGKKDKDAGKDKDNKKKNKDEEENDKEKDKDAGKKEKGDKPNQATADANLDFDVMAFRKWMKTHFSSNECSVVSSSKDKEGNTEKKKVLPKFNGSHIALAAVNESLCHYVLTLVKSRIQKDKSGLYNITRPAIRDAILLSDDLVGFYSVLLTKKFDKKMTYSYCVSRERMNTYIEKHFGENVKLTVRAYNYLAFVLLKASIAIVDTAYVLIKYANRKSVDPNSVMCSVNIVFSEGATVAHHLHIKASDAVKSSGRKLAVEDNDDNEDNDADEEEDTKKGENPKKENAGKKDDKKNKGKKVDLSDDDEEDEEEDDKNKKDEKDSEDEVSDDEDTKKNNKKSQKA</sequence>
<dbReference type="EMBL" id="MK072077">
    <property type="protein sequence ID" value="AYV78417.1"/>
    <property type="molecule type" value="Genomic_DNA"/>
</dbReference>
<feature type="compositionally biased region" description="Basic and acidic residues" evidence="1">
    <location>
        <begin position="285"/>
        <end position="312"/>
    </location>
</feature>
<feature type="region of interest" description="Disordered" evidence="1">
    <location>
        <begin position="260"/>
        <end position="353"/>
    </location>
</feature>